<dbReference type="Gene3D" id="1.10.630.10">
    <property type="entry name" value="Cytochrome P450"/>
    <property type="match status" value="1"/>
</dbReference>
<evidence type="ECO:0000256" key="2">
    <source>
        <dbReference type="ARBA" id="ARBA00005179"/>
    </source>
</evidence>
<dbReference type="GO" id="GO:0020037">
    <property type="term" value="F:heme binding"/>
    <property type="evidence" value="ECO:0007669"/>
    <property type="project" value="InterPro"/>
</dbReference>
<dbReference type="InterPro" id="IPR050364">
    <property type="entry name" value="Cytochrome_P450_fung"/>
</dbReference>
<comment type="pathway">
    <text evidence="2">Secondary metabolite biosynthesis.</text>
</comment>
<evidence type="ECO:0000256" key="8">
    <source>
        <dbReference type="ARBA" id="ARBA00023033"/>
    </source>
</evidence>
<dbReference type="InterPro" id="IPR002401">
    <property type="entry name" value="Cyt_P450_E_grp-I"/>
</dbReference>
<dbReference type="AlphaFoldDB" id="A0A9P6JQK8"/>
<feature type="binding site" description="axial binding residue" evidence="9">
    <location>
        <position position="450"/>
    </location>
    <ligand>
        <name>heme</name>
        <dbReference type="ChEBI" id="CHEBI:30413"/>
    </ligand>
    <ligandPart>
        <name>Fe</name>
        <dbReference type="ChEBI" id="CHEBI:18248"/>
    </ligandPart>
</feature>
<evidence type="ECO:0000313" key="11">
    <source>
        <dbReference type="EMBL" id="KAF9528948.1"/>
    </source>
</evidence>
<gene>
    <name evidence="11" type="ORF">CPB83DRAFT_893913</name>
</gene>
<dbReference type="EMBL" id="MU157849">
    <property type="protein sequence ID" value="KAF9528948.1"/>
    <property type="molecule type" value="Genomic_DNA"/>
</dbReference>
<evidence type="ECO:0000313" key="12">
    <source>
        <dbReference type="Proteomes" id="UP000807306"/>
    </source>
</evidence>
<evidence type="ECO:0000256" key="4">
    <source>
        <dbReference type="ARBA" id="ARBA00022617"/>
    </source>
</evidence>
<evidence type="ECO:0000256" key="1">
    <source>
        <dbReference type="ARBA" id="ARBA00001971"/>
    </source>
</evidence>
<dbReference type="GO" id="GO:0016705">
    <property type="term" value="F:oxidoreductase activity, acting on paired donors, with incorporation or reduction of molecular oxygen"/>
    <property type="evidence" value="ECO:0007669"/>
    <property type="project" value="InterPro"/>
</dbReference>
<organism evidence="11 12">
    <name type="scientific">Crepidotus variabilis</name>
    <dbReference type="NCBI Taxonomy" id="179855"/>
    <lineage>
        <taxon>Eukaryota</taxon>
        <taxon>Fungi</taxon>
        <taxon>Dikarya</taxon>
        <taxon>Basidiomycota</taxon>
        <taxon>Agaricomycotina</taxon>
        <taxon>Agaricomycetes</taxon>
        <taxon>Agaricomycetidae</taxon>
        <taxon>Agaricales</taxon>
        <taxon>Agaricineae</taxon>
        <taxon>Crepidotaceae</taxon>
        <taxon>Crepidotus</taxon>
    </lineage>
</organism>
<evidence type="ECO:0000256" key="10">
    <source>
        <dbReference type="RuleBase" id="RU000461"/>
    </source>
</evidence>
<dbReference type="PANTHER" id="PTHR46300">
    <property type="entry name" value="P450, PUTATIVE (EUROFUNG)-RELATED-RELATED"/>
    <property type="match status" value="1"/>
</dbReference>
<dbReference type="OrthoDB" id="2789670at2759"/>
<dbReference type="InterPro" id="IPR001128">
    <property type="entry name" value="Cyt_P450"/>
</dbReference>
<name>A0A9P6JQK8_9AGAR</name>
<evidence type="ECO:0000256" key="6">
    <source>
        <dbReference type="ARBA" id="ARBA00023002"/>
    </source>
</evidence>
<comment type="similarity">
    <text evidence="3 10">Belongs to the cytochrome P450 family.</text>
</comment>
<dbReference type="Proteomes" id="UP000807306">
    <property type="component" value="Unassembled WGS sequence"/>
</dbReference>
<keyword evidence="6 10" id="KW-0560">Oxidoreductase</keyword>
<dbReference type="InterPro" id="IPR036396">
    <property type="entry name" value="Cyt_P450_sf"/>
</dbReference>
<dbReference type="InterPro" id="IPR017972">
    <property type="entry name" value="Cyt_P450_CS"/>
</dbReference>
<comment type="cofactor">
    <cofactor evidence="1 9">
        <name>heme</name>
        <dbReference type="ChEBI" id="CHEBI:30413"/>
    </cofactor>
</comment>
<keyword evidence="7 9" id="KW-0408">Iron</keyword>
<dbReference type="Pfam" id="PF00067">
    <property type="entry name" value="p450"/>
    <property type="match status" value="1"/>
</dbReference>
<reference evidence="11" key="1">
    <citation type="submission" date="2020-11" db="EMBL/GenBank/DDBJ databases">
        <authorList>
            <consortium name="DOE Joint Genome Institute"/>
            <person name="Ahrendt S."/>
            <person name="Riley R."/>
            <person name="Andreopoulos W."/>
            <person name="Labutti K."/>
            <person name="Pangilinan J."/>
            <person name="Ruiz-Duenas F.J."/>
            <person name="Barrasa J.M."/>
            <person name="Sanchez-Garcia M."/>
            <person name="Camarero S."/>
            <person name="Miyauchi S."/>
            <person name="Serrano A."/>
            <person name="Linde D."/>
            <person name="Babiker R."/>
            <person name="Drula E."/>
            <person name="Ayuso-Fernandez I."/>
            <person name="Pacheco R."/>
            <person name="Padilla G."/>
            <person name="Ferreira P."/>
            <person name="Barriuso J."/>
            <person name="Kellner H."/>
            <person name="Castanera R."/>
            <person name="Alfaro M."/>
            <person name="Ramirez L."/>
            <person name="Pisabarro A.G."/>
            <person name="Kuo A."/>
            <person name="Tritt A."/>
            <person name="Lipzen A."/>
            <person name="He G."/>
            <person name="Yan M."/>
            <person name="Ng V."/>
            <person name="Cullen D."/>
            <person name="Martin F."/>
            <person name="Rosso M.-N."/>
            <person name="Henrissat B."/>
            <person name="Hibbett D."/>
            <person name="Martinez A.T."/>
            <person name="Grigoriev I.V."/>
        </authorList>
    </citation>
    <scope>NUCLEOTIDE SEQUENCE</scope>
    <source>
        <strain evidence="11">CBS 506.95</strain>
    </source>
</reference>
<comment type="caution">
    <text evidence="11">The sequence shown here is derived from an EMBL/GenBank/DDBJ whole genome shotgun (WGS) entry which is preliminary data.</text>
</comment>
<evidence type="ECO:0000256" key="7">
    <source>
        <dbReference type="ARBA" id="ARBA00023004"/>
    </source>
</evidence>
<evidence type="ECO:0000256" key="9">
    <source>
        <dbReference type="PIRSR" id="PIRSR602401-1"/>
    </source>
</evidence>
<dbReference type="GO" id="GO:0005506">
    <property type="term" value="F:iron ion binding"/>
    <property type="evidence" value="ECO:0007669"/>
    <property type="project" value="InterPro"/>
</dbReference>
<dbReference type="PRINTS" id="PR00385">
    <property type="entry name" value="P450"/>
</dbReference>
<keyword evidence="4 9" id="KW-0349">Heme</keyword>
<evidence type="ECO:0000256" key="5">
    <source>
        <dbReference type="ARBA" id="ARBA00022723"/>
    </source>
</evidence>
<dbReference type="SUPFAM" id="SSF48264">
    <property type="entry name" value="Cytochrome P450"/>
    <property type="match status" value="1"/>
</dbReference>
<keyword evidence="5 9" id="KW-0479">Metal-binding</keyword>
<protein>
    <submittedName>
        <fullName evidence="11">Cytochrome P450</fullName>
    </submittedName>
</protein>
<keyword evidence="8 10" id="KW-0503">Monooxygenase</keyword>
<proteinExistence type="inferred from homology"/>
<dbReference type="PANTHER" id="PTHR46300:SF7">
    <property type="entry name" value="P450, PUTATIVE (EUROFUNG)-RELATED"/>
    <property type="match status" value="1"/>
</dbReference>
<dbReference type="GO" id="GO:0004497">
    <property type="term" value="F:monooxygenase activity"/>
    <property type="evidence" value="ECO:0007669"/>
    <property type="project" value="UniProtKB-KW"/>
</dbReference>
<dbReference type="CDD" id="cd11065">
    <property type="entry name" value="CYP64-like"/>
    <property type="match status" value="1"/>
</dbReference>
<sequence length="533" mass="60279">MFVTSSLLEILGANPRAVWSLIIGLVIYSFVRYIRSPLRHLPPGPPGVPIWGNKALLGKTQFKLFSRLSETYGPIIHLNNAGKHIVVLNSVKVTTDILERRAGIYSDRPNNIVGAEMMCGGNSLVFQHTGDRWRRMRKAAHEALRKDVIKQYQHAQWKESILLTSSLLKSGPQEWQSQIKRAAASGLLGLVYDMEPIKSMEEPQVVHIDGFMRRITKSTRPGAHLVESWPWMRHIPTQFAAWKKRALDSFASDSAAFGALFDHARQKLLSGDHTSSFAATLIKDSERNKLSDLENSWLASTIYAAGSDTTSSIMSWWVLAMTAHPEFQKKAQEEIDRVVGRDRLPTLDDMTSLPYVQATIRETARWRPPAPIGVPHRSTEDDWYEGHFIPKNSTVIVNIWNLNRDTSIFGPDVDVYNPERFLNETSELAPSASESKDMGHFSFGFGRRICVARYMAENVMFVYAASMLWALNFEAGKDEKGQTTPPNIQDMIEEGLVIRPPNFNCVASPRFPETITMLEQVKEDLDLKKYIHL</sequence>
<dbReference type="PROSITE" id="PS00086">
    <property type="entry name" value="CYTOCHROME_P450"/>
    <property type="match status" value="1"/>
</dbReference>
<accession>A0A9P6JQK8</accession>
<evidence type="ECO:0000256" key="3">
    <source>
        <dbReference type="ARBA" id="ARBA00010617"/>
    </source>
</evidence>
<keyword evidence="12" id="KW-1185">Reference proteome</keyword>
<dbReference type="PRINTS" id="PR00463">
    <property type="entry name" value="EP450I"/>
</dbReference>